<evidence type="ECO:0000313" key="7">
    <source>
        <dbReference type="EMBL" id="SFJ78162.1"/>
    </source>
</evidence>
<dbReference type="GO" id="GO:0006874">
    <property type="term" value="P:intracellular calcium ion homeostasis"/>
    <property type="evidence" value="ECO:0007669"/>
    <property type="project" value="TreeGrafter"/>
</dbReference>
<keyword evidence="8" id="KW-1185">Reference proteome</keyword>
<sequence>MTTILFISAIIAGFVILIWGADRFVDGAANIATNFGVSPLIVGLTIVGFGTSAPEMLVSALAAIDGAPALGIGNAIGSNITNIGLVLAITLLIAPLTVHSDTLKREFPVLLFVMALSLVLMLDGDLNRMDGIILFSGFIFTLAGMAWLAIKGANKQDPLEAEFETEYGSNKMTAKQATFYFVIGLIALLVGSKSLVWGATGIAHLLGVSDLIIGLTVVAIGTSLPELAASVVSALKNEHDIAVGNILGSNIFNILAVLAMPGLIAPSQIDPMLLYRDIPFMIGLSVGLYLFARFSQNGRIGRVVGVLMLFVYVAYNGLLVYQNTPGLS</sequence>
<comment type="subcellular location">
    <subcellularLocation>
        <location evidence="1">Membrane</location>
        <topology evidence="1">Multi-pass membrane protein</topology>
    </subcellularLocation>
</comment>
<dbReference type="OrthoDB" id="9794225at2"/>
<dbReference type="Gene3D" id="6.10.280.80">
    <property type="entry name" value="NCX, peripheral helical region"/>
    <property type="match status" value="1"/>
</dbReference>
<evidence type="ECO:0000259" key="6">
    <source>
        <dbReference type="Pfam" id="PF01699"/>
    </source>
</evidence>
<dbReference type="AlphaFoldDB" id="A0A1I3U5H3"/>
<feature type="transmembrane region" description="Helical" evidence="5">
    <location>
        <begin position="132"/>
        <end position="150"/>
    </location>
</feature>
<feature type="transmembrane region" description="Helical" evidence="5">
    <location>
        <begin position="6"/>
        <end position="25"/>
    </location>
</feature>
<accession>A0A1I3U5H3</accession>
<keyword evidence="3 5" id="KW-1133">Transmembrane helix</keyword>
<evidence type="ECO:0000256" key="4">
    <source>
        <dbReference type="ARBA" id="ARBA00023136"/>
    </source>
</evidence>
<keyword evidence="4 5" id="KW-0472">Membrane</keyword>
<dbReference type="EMBL" id="FOSH01000001">
    <property type="protein sequence ID" value="SFJ78162.1"/>
    <property type="molecule type" value="Genomic_DNA"/>
</dbReference>
<feature type="transmembrane region" description="Helical" evidence="5">
    <location>
        <begin position="109"/>
        <end position="126"/>
    </location>
</feature>
<feature type="transmembrane region" description="Helical" evidence="5">
    <location>
        <begin position="303"/>
        <end position="321"/>
    </location>
</feature>
<feature type="transmembrane region" description="Helical" evidence="5">
    <location>
        <begin position="179"/>
        <end position="199"/>
    </location>
</feature>
<proteinExistence type="predicted"/>
<feature type="transmembrane region" description="Helical" evidence="5">
    <location>
        <begin position="273"/>
        <end position="291"/>
    </location>
</feature>
<reference evidence="8" key="1">
    <citation type="submission" date="2016-10" db="EMBL/GenBank/DDBJ databases">
        <authorList>
            <person name="Varghese N."/>
            <person name="Submissions S."/>
        </authorList>
    </citation>
    <scope>NUCLEOTIDE SEQUENCE [LARGE SCALE GENOMIC DNA]</scope>
    <source>
        <strain evidence="8">DSM 11578</strain>
    </source>
</reference>
<dbReference type="Gene3D" id="1.20.1420.30">
    <property type="entry name" value="NCX, central ion-binding region"/>
    <property type="match status" value="2"/>
</dbReference>
<protein>
    <submittedName>
        <fullName evidence="7">Cation:H+ antiporter</fullName>
    </submittedName>
</protein>
<evidence type="ECO:0000256" key="5">
    <source>
        <dbReference type="SAM" id="Phobius"/>
    </source>
</evidence>
<feature type="transmembrane region" description="Helical" evidence="5">
    <location>
        <begin position="37"/>
        <end position="64"/>
    </location>
</feature>
<evidence type="ECO:0000256" key="3">
    <source>
        <dbReference type="ARBA" id="ARBA00022989"/>
    </source>
</evidence>
<feature type="transmembrane region" description="Helical" evidence="5">
    <location>
        <begin position="247"/>
        <end position="267"/>
    </location>
</feature>
<feature type="domain" description="Sodium/calcium exchanger membrane region" evidence="6">
    <location>
        <begin position="178"/>
        <end position="318"/>
    </location>
</feature>
<dbReference type="PANTHER" id="PTHR10846">
    <property type="entry name" value="SODIUM/POTASSIUM/CALCIUM EXCHANGER"/>
    <property type="match status" value="1"/>
</dbReference>
<dbReference type="Proteomes" id="UP000198924">
    <property type="component" value="Unassembled WGS sequence"/>
</dbReference>
<dbReference type="NCBIfam" id="TIGR00367">
    <property type="entry name" value="calcium/sodium antiporter"/>
    <property type="match status" value="1"/>
</dbReference>
<feature type="transmembrane region" description="Helical" evidence="5">
    <location>
        <begin position="211"/>
        <end position="235"/>
    </location>
</feature>
<feature type="transmembrane region" description="Helical" evidence="5">
    <location>
        <begin position="76"/>
        <end position="97"/>
    </location>
</feature>
<feature type="domain" description="Sodium/calcium exchanger membrane region" evidence="6">
    <location>
        <begin position="8"/>
        <end position="143"/>
    </location>
</feature>
<dbReference type="PANTHER" id="PTHR10846:SF8">
    <property type="entry name" value="INNER MEMBRANE PROTEIN YRBG"/>
    <property type="match status" value="1"/>
</dbReference>
<evidence type="ECO:0000256" key="1">
    <source>
        <dbReference type="ARBA" id="ARBA00004141"/>
    </source>
</evidence>
<dbReference type="RefSeq" id="WP_091711314.1">
    <property type="nucleotide sequence ID" value="NZ_FOSH01000001.1"/>
</dbReference>
<dbReference type="Pfam" id="PF01699">
    <property type="entry name" value="Na_Ca_ex"/>
    <property type="match status" value="2"/>
</dbReference>
<dbReference type="GO" id="GO:0005262">
    <property type="term" value="F:calcium channel activity"/>
    <property type="evidence" value="ECO:0007669"/>
    <property type="project" value="TreeGrafter"/>
</dbReference>
<keyword evidence="2 5" id="KW-0812">Transmembrane</keyword>
<dbReference type="GO" id="GO:0005886">
    <property type="term" value="C:plasma membrane"/>
    <property type="evidence" value="ECO:0007669"/>
    <property type="project" value="TreeGrafter"/>
</dbReference>
<name>A0A1I3U5H3_9GAMM</name>
<organism evidence="7 8">
    <name type="scientific">Methylophaga sulfidovorans</name>
    <dbReference type="NCBI Taxonomy" id="45496"/>
    <lineage>
        <taxon>Bacteria</taxon>
        <taxon>Pseudomonadati</taxon>
        <taxon>Pseudomonadota</taxon>
        <taxon>Gammaproteobacteria</taxon>
        <taxon>Thiotrichales</taxon>
        <taxon>Piscirickettsiaceae</taxon>
        <taxon>Methylophaga</taxon>
    </lineage>
</organism>
<evidence type="ECO:0000256" key="2">
    <source>
        <dbReference type="ARBA" id="ARBA00022692"/>
    </source>
</evidence>
<dbReference type="STRING" id="45496.SAMN04488079_101190"/>
<gene>
    <name evidence="7" type="ORF">SAMN04488079_101190</name>
</gene>
<dbReference type="InterPro" id="IPR004837">
    <property type="entry name" value="NaCa_Exmemb"/>
</dbReference>
<evidence type="ECO:0000313" key="8">
    <source>
        <dbReference type="Proteomes" id="UP000198924"/>
    </source>
</evidence>
<dbReference type="GO" id="GO:0008273">
    <property type="term" value="F:calcium, potassium:sodium antiporter activity"/>
    <property type="evidence" value="ECO:0007669"/>
    <property type="project" value="TreeGrafter"/>
</dbReference>
<dbReference type="InterPro" id="IPR004481">
    <property type="entry name" value="K/Na/Ca-exchanger"/>
</dbReference>
<dbReference type="InterPro" id="IPR044880">
    <property type="entry name" value="NCX_ion-bd_dom_sf"/>
</dbReference>